<name>A0A814DGS8_ADIRI</name>
<proteinExistence type="predicted"/>
<feature type="signal peptide" evidence="1">
    <location>
        <begin position="1"/>
        <end position="26"/>
    </location>
</feature>
<accession>A0A814DGS8</accession>
<dbReference type="Proteomes" id="UP000663828">
    <property type="component" value="Unassembled WGS sequence"/>
</dbReference>
<evidence type="ECO:0000313" key="3">
    <source>
        <dbReference type="EMBL" id="CAF0986333.1"/>
    </source>
</evidence>
<evidence type="ECO:0000256" key="1">
    <source>
        <dbReference type="SAM" id="SignalP"/>
    </source>
</evidence>
<dbReference type="EMBL" id="CAJNOJ010000047">
    <property type="protein sequence ID" value="CAF0952815.1"/>
    <property type="molecule type" value="Genomic_DNA"/>
</dbReference>
<dbReference type="OrthoDB" id="10375337at2759"/>
<dbReference type="AlphaFoldDB" id="A0A814DGS8"/>
<feature type="chain" id="PRO_5036409971" evidence="1">
    <location>
        <begin position="27"/>
        <end position="93"/>
    </location>
</feature>
<sequence length="93" mass="11065">MKNINLVIAFILIGVVLLSMTDMIDGQHHSHWPAGRGCHCDTSSSWSGDHHCHCPLGIHWPSYREKQWERPWEKNHHIYYLDGRGPPKWWRRR</sequence>
<keyword evidence="4" id="KW-1185">Reference proteome</keyword>
<organism evidence="2 5">
    <name type="scientific">Adineta ricciae</name>
    <name type="common">Rotifer</name>
    <dbReference type="NCBI Taxonomy" id="249248"/>
    <lineage>
        <taxon>Eukaryota</taxon>
        <taxon>Metazoa</taxon>
        <taxon>Spiralia</taxon>
        <taxon>Gnathifera</taxon>
        <taxon>Rotifera</taxon>
        <taxon>Eurotatoria</taxon>
        <taxon>Bdelloidea</taxon>
        <taxon>Adinetida</taxon>
        <taxon>Adinetidae</taxon>
        <taxon>Adineta</taxon>
    </lineage>
</organism>
<reference evidence="2" key="1">
    <citation type="submission" date="2021-02" db="EMBL/GenBank/DDBJ databases">
        <authorList>
            <person name="Nowell W R."/>
        </authorList>
    </citation>
    <scope>NUCLEOTIDE SEQUENCE</scope>
</reference>
<evidence type="ECO:0000313" key="2">
    <source>
        <dbReference type="EMBL" id="CAF0952815.1"/>
    </source>
</evidence>
<evidence type="ECO:0000313" key="5">
    <source>
        <dbReference type="Proteomes" id="UP000663852"/>
    </source>
</evidence>
<comment type="caution">
    <text evidence="2">The sequence shown here is derived from an EMBL/GenBank/DDBJ whole genome shotgun (WGS) entry which is preliminary data.</text>
</comment>
<dbReference type="Proteomes" id="UP000663852">
    <property type="component" value="Unassembled WGS sequence"/>
</dbReference>
<protein>
    <submittedName>
        <fullName evidence="2">Uncharacterized protein</fullName>
    </submittedName>
</protein>
<dbReference type="EMBL" id="CAJNOR010000703">
    <property type="protein sequence ID" value="CAF0986333.1"/>
    <property type="molecule type" value="Genomic_DNA"/>
</dbReference>
<evidence type="ECO:0000313" key="4">
    <source>
        <dbReference type="Proteomes" id="UP000663828"/>
    </source>
</evidence>
<gene>
    <name evidence="2" type="ORF">EDS130_LOCUS12433</name>
    <name evidence="3" type="ORF">XAT740_LOCUS12458</name>
</gene>
<keyword evidence="1" id="KW-0732">Signal</keyword>